<dbReference type="RefSeq" id="WP_074448107.1">
    <property type="nucleotide sequence ID" value="NZ_FMAE01000007.1"/>
</dbReference>
<dbReference type="GO" id="GO:0016758">
    <property type="term" value="F:hexosyltransferase activity"/>
    <property type="evidence" value="ECO:0007669"/>
    <property type="project" value="UniProtKB-ARBA"/>
</dbReference>
<dbReference type="PANTHER" id="PTHR22916">
    <property type="entry name" value="GLYCOSYLTRANSFERASE"/>
    <property type="match status" value="1"/>
</dbReference>
<dbReference type="SUPFAM" id="SSF53448">
    <property type="entry name" value="Nucleotide-diphospho-sugar transferases"/>
    <property type="match status" value="1"/>
</dbReference>
<feature type="domain" description="Glycosyltransferase 2-like" evidence="1">
    <location>
        <begin position="9"/>
        <end position="110"/>
    </location>
</feature>
<dbReference type="EMBL" id="FMAE01000007">
    <property type="protein sequence ID" value="SCB43196.1"/>
    <property type="molecule type" value="Genomic_DNA"/>
</dbReference>
<protein>
    <submittedName>
        <fullName evidence="2">Glycosyltransferase involved in cell wall bisynthesis</fullName>
    </submittedName>
</protein>
<gene>
    <name evidence="2" type="ORF">GA0061099_1007222</name>
</gene>
<proteinExistence type="predicted"/>
<keyword evidence="2" id="KW-0808">Transferase</keyword>
<dbReference type="PANTHER" id="PTHR22916:SF3">
    <property type="entry name" value="UDP-GLCNAC:BETAGAL BETA-1,3-N-ACETYLGLUCOSAMINYLTRANSFERASE-LIKE PROTEIN 1"/>
    <property type="match status" value="1"/>
</dbReference>
<evidence type="ECO:0000313" key="3">
    <source>
        <dbReference type="Proteomes" id="UP000183174"/>
    </source>
</evidence>
<dbReference type="Gene3D" id="3.90.550.10">
    <property type="entry name" value="Spore Coat Polysaccharide Biosynthesis Protein SpsA, Chain A"/>
    <property type="match status" value="1"/>
</dbReference>
<dbReference type="AlphaFoldDB" id="A0A1C3WTK6"/>
<dbReference type="InterPro" id="IPR029044">
    <property type="entry name" value="Nucleotide-diphossugar_trans"/>
</dbReference>
<dbReference type="Proteomes" id="UP000183174">
    <property type="component" value="Unassembled WGS sequence"/>
</dbReference>
<dbReference type="CDD" id="cd00761">
    <property type="entry name" value="Glyco_tranf_GTA_type"/>
    <property type="match status" value="1"/>
</dbReference>
<dbReference type="Pfam" id="PF00535">
    <property type="entry name" value="Glycos_transf_2"/>
    <property type="match status" value="1"/>
</dbReference>
<name>A0A1C3WTK6_9BRAD</name>
<sequence>MSVEPKLVTVIICNYNYADYVGEAIASALAIDWPNVEVIVIDDGSTDNSQRVIEKYVPLGVRAIFGSKQGQTASAERAYNESRGAWILFLDADDTVHPAIVREAVGVMKPGWSMIQFQMSTIDEAGRSLGTIFPKYRSDVTPDLIRYWVSHTDSYPTPPNSGNFLARDFLEKIFPLEKGMDRATDSYFLSTAPILGDVLTVRKPLASYRIHGRNLGAQSTTLSLKKVATDLQRHITRCNYATRLAAKFGVVIAADRWRYGFYNLAMRLTSLRLDPSDHPIPNDTIAKCLRDAVLALITPQGLTLFRHIGIFIWLVAVALFPKPLARRIVSWRFVPSSRPNLLRRLMQAA</sequence>
<accession>A0A1C3WTK6</accession>
<evidence type="ECO:0000313" key="2">
    <source>
        <dbReference type="EMBL" id="SCB43196.1"/>
    </source>
</evidence>
<reference evidence="2 3" key="1">
    <citation type="submission" date="2016-08" db="EMBL/GenBank/DDBJ databases">
        <authorList>
            <person name="Seilhamer J.J."/>
        </authorList>
    </citation>
    <scope>NUCLEOTIDE SEQUENCE [LARGE SCALE GENOMIC DNA]</scope>
    <source>
        <strain evidence="2 3">CCBAU 10071</strain>
    </source>
</reference>
<evidence type="ECO:0000259" key="1">
    <source>
        <dbReference type="Pfam" id="PF00535"/>
    </source>
</evidence>
<organism evidence="2 3">
    <name type="scientific">Bradyrhizobium yuanmingense</name>
    <dbReference type="NCBI Taxonomy" id="108015"/>
    <lineage>
        <taxon>Bacteria</taxon>
        <taxon>Pseudomonadati</taxon>
        <taxon>Pseudomonadota</taxon>
        <taxon>Alphaproteobacteria</taxon>
        <taxon>Hyphomicrobiales</taxon>
        <taxon>Nitrobacteraceae</taxon>
        <taxon>Bradyrhizobium</taxon>
    </lineage>
</organism>
<dbReference type="InterPro" id="IPR001173">
    <property type="entry name" value="Glyco_trans_2-like"/>
</dbReference>